<dbReference type="HAMAP" id="MF_01151">
    <property type="entry name" value="GrpE"/>
    <property type="match status" value="1"/>
</dbReference>
<keyword evidence="6" id="KW-1185">Reference proteome</keyword>
<dbReference type="WBParaSite" id="ALUE_0000439801-mRNA-1">
    <property type="protein sequence ID" value="ALUE_0000439801-mRNA-1"/>
    <property type="gene ID" value="ALUE_0000439801"/>
</dbReference>
<dbReference type="InterPro" id="IPR013805">
    <property type="entry name" value="GrpE_CC"/>
</dbReference>
<dbReference type="GO" id="GO:0051082">
    <property type="term" value="F:unfolded protein binding"/>
    <property type="evidence" value="ECO:0007669"/>
    <property type="project" value="TreeGrafter"/>
</dbReference>
<dbReference type="InterPro" id="IPR009012">
    <property type="entry name" value="GrpE_head"/>
</dbReference>
<evidence type="ECO:0000256" key="1">
    <source>
        <dbReference type="ARBA" id="ARBA00009054"/>
    </source>
</evidence>
<dbReference type="Proteomes" id="UP000036681">
    <property type="component" value="Unplaced"/>
</dbReference>
<dbReference type="PRINTS" id="PR00773">
    <property type="entry name" value="GRPEPROTEIN"/>
</dbReference>
<keyword evidence="2 3" id="KW-0143">Chaperone</keyword>
<name>A0A0M3HQK5_ASCLU</name>
<dbReference type="GO" id="GO:0001405">
    <property type="term" value="C:PAM complex, Tim23 associated import motor"/>
    <property type="evidence" value="ECO:0007669"/>
    <property type="project" value="TreeGrafter"/>
</dbReference>
<organism evidence="6 7">
    <name type="scientific">Ascaris lumbricoides</name>
    <name type="common">Giant roundworm</name>
    <dbReference type="NCBI Taxonomy" id="6252"/>
    <lineage>
        <taxon>Eukaryota</taxon>
        <taxon>Metazoa</taxon>
        <taxon>Ecdysozoa</taxon>
        <taxon>Nematoda</taxon>
        <taxon>Chromadorea</taxon>
        <taxon>Rhabditida</taxon>
        <taxon>Spirurina</taxon>
        <taxon>Ascaridomorpha</taxon>
        <taxon>Ascaridoidea</taxon>
        <taxon>Ascarididae</taxon>
        <taxon>Ascaris</taxon>
    </lineage>
</organism>
<keyword evidence="3" id="KW-0496">Mitochondrion</keyword>
<reference evidence="7" key="1">
    <citation type="submission" date="2017-02" db="UniProtKB">
        <authorList>
            <consortium name="WormBaseParasite"/>
        </authorList>
    </citation>
    <scope>IDENTIFICATION</scope>
</reference>
<feature type="region of interest" description="Disordered" evidence="5">
    <location>
        <begin position="50"/>
        <end position="81"/>
    </location>
</feature>
<dbReference type="GO" id="GO:0030150">
    <property type="term" value="P:protein import into mitochondrial matrix"/>
    <property type="evidence" value="ECO:0007669"/>
    <property type="project" value="TreeGrafter"/>
</dbReference>
<comment type="similarity">
    <text evidence="1 4">Belongs to the GrpE family.</text>
</comment>
<dbReference type="Pfam" id="PF01025">
    <property type="entry name" value="GrpE"/>
    <property type="match status" value="1"/>
</dbReference>
<evidence type="ECO:0000313" key="7">
    <source>
        <dbReference type="WBParaSite" id="ALUE_0000439801-mRNA-1"/>
    </source>
</evidence>
<evidence type="ECO:0000313" key="6">
    <source>
        <dbReference type="Proteomes" id="UP000036681"/>
    </source>
</evidence>
<evidence type="ECO:0000256" key="3">
    <source>
        <dbReference type="RuleBase" id="RU000640"/>
    </source>
</evidence>
<dbReference type="Gene3D" id="2.30.22.10">
    <property type="entry name" value="Head domain of nucleotide exchange factor GrpE"/>
    <property type="match status" value="1"/>
</dbReference>
<dbReference type="PROSITE" id="PS01071">
    <property type="entry name" value="GRPE"/>
    <property type="match status" value="1"/>
</dbReference>
<dbReference type="GO" id="GO:0000774">
    <property type="term" value="F:adenyl-nucleotide exchange factor activity"/>
    <property type="evidence" value="ECO:0007669"/>
    <property type="project" value="InterPro"/>
</dbReference>
<dbReference type="AlphaFoldDB" id="A0A0M3HQK5"/>
<sequence>MQNMMMRHAYIRLSSIAHSTRLLSPCLSHTQRRMLIKMCSPSVSSHFAFSNATQSESENNKSESGENKEGKETEPTKFSLKEGNTRLRSADFLKKVKEAVGSEVSDEEFVIPRSAFDALATEYDALLEECTSFKDKYTRALADTENVRRRGQKQVEEAKLFAIQGFCKDLLEVADILDLAIGSMKKEDVETNPQIKSLHEGVEMTRTVLEKVFTKHGLKKLSPEGEKFDPNMHEAVFQVPKDQTKYGPGYVAQVMTIGYALQGRPIRAAKVGVVQSA</sequence>
<dbReference type="SUPFAM" id="SSF58014">
    <property type="entry name" value="Coiled-coil domain of nucleotide exchange factor GrpE"/>
    <property type="match status" value="1"/>
</dbReference>
<evidence type="ECO:0000256" key="5">
    <source>
        <dbReference type="SAM" id="MobiDB-lite"/>
    </source>
</evidence>
<dbReference type="PANTHER" id="PTHR21237:SF23">
    <property type="entry name" value="GRPE PROTEIN HOMOLOG, MITOCHONDRIAL"/>
    <property type="match status" value="1"/>
</dbReference>
<proteinExistence type="inferred from homology"/>
<dbReference type="SUPFAM" id="SSF51064">
    <property type="entry name" value="Head domain of nucleotide exchange factor GrpE"/>
    <property type="match status" value="1"/>
</dbReference>
<dbReference type="GO" id="GO:0006457">
    <property type="term" value="P:protein folding"/>
    <property type="evidence" value="ECO:0007669"/>
    <property type="project" value="InterPro"/>
</dbReference>
<comment type="function">
    <text evidence="3">Essential component of the PAM complex, a complex required for the translocation of transit peptide-containing proteins from the inner membrane into the mitochondrial matrix in an ATP-dependent manner.</text>
</comment>
<protein>
    <recommendedName>
        <fullName evidence="3">GrpE protein homolog</fullName>
    </recommendedName>
</protein>
<dbReference type="InterPro" id="IPR000740">
    <property type="entry name" value="GrpE"/>
</dbReference>
<evidence type="ECO:0000256" key="2">
    <source>
        <dbReference type="ARBA" id="ARBA00023186"/>
    </source>
</evidence>
<dbReference type="Gene3D" id="3.90.20.20">
    <property type="match status" value="1"/>
</dbReference>
<dbReference type="PANTHER" id="PTHR21237">
    <property type="entry name" value="GRPE PROTEIN"/>
    <property type="match status" value="1"/>
</dbReference>
<dbReference type="GO" id="GO:0051087">
    <property type="term" value="F:protein-folding chaperone binding"/>
    <property type="evidence" value="ECO:0007669"/>
    <property type="project" value="InterPro"/>
</dbReference>
<accession>A0A0M3HQK5</accession>
<dbReference type="CDD" id="cd00446">
    <property type="entry name" value="GrpE"/>
    <property type="match status" value="1"/>
</dbReference>
<evidence type="ECO:0000256" key="4">
    <source>
        <dbReference type="RuleBase" id="RU004478"/>
    </source>
</evidence>
<feature type="compositionally biased region" description="Basic and acidic residues" evidence="5">
    <location>
        <begin position="58"/>
        <end position="81"/>
    </location>
</feature>
<comment type="subcellular location">
    <subcellularLocation>
        <location evidence="3">Mitochondrion matrix</location>
    </subcellularLocation>
</comment>
<dbReference type="GO" id="GO:0042803">
    <property type="term" value="F:protein homodimerization activity"/>
    <property type="evidence" value="ECO:0007669"/>
    <property type="project" value="InterPro"/>
</dbReference>